<name>A0A1X2I2L9_9FUNG</name>
<comment type="caution">
    <text evidence="4">The sequence shown here is derived from an EMBL/GenBank/DDBJ whole genome shotgun (WGS) entry which is preliminary data.</text>
</comment>
<reference evidence="4 5" key="1">
    <citation type="submission" date="2016-07" db="EMBL/GenBank/DDBJ databases">
        <title>Pervasive Adenine N6-methylation of Active Genes in Fungi.</title>
        <authorList>
            <consortium name="DOE Joint Genome Institute"/>
            <person name="Mondo S.J."/>
            <person name="Dannebaum R.O."/>
            <person name="Kuo R.C."/>
            <person name="Labutti K."/>
            <person name="Haridas S."/>
            <person name="Kuo A."/>
            <person name="Salamov A."/>
            <person name="Ahrendt S.R."/>
            <person name="Lipzen A."/>
            <person name="Sullivan W."/>
            <person name="Andreopoulos W.B."/>
            <person name="Clum A."/>
            <person name="Lindquist E."/>
            <person name="Daum C."/>
            <person name="Ramamoorthy G.K."/>
            <person name="Gryganskyi A."/>
            <person name="Culley D."/>
            <person name="Magnuson J.K."/>
            <person name="James T.Y."/>
            <person name="O'Malley M.A."/>
            <person name="Stajich J.E."/>
            <person name="Spatafora J.W."/>
            <person name="Visel A."/>
            <person name="Grigoriev I.V."/>
        </authorList>
    </citation>
    <scope>NUCLEOTIDE SEQUENCE [LARGE SCALE GENOMIC DNA]</scope>
    <source>
        <strain evidence="4 5">NRRL 1336</strain>
    </source>
</reference>
<sequence>MTACVCVDYLAHEWDVNDIIQANHEIKKQLIQIKKKQNNADEKEQKSIKIEHDRLIRFQNAVWRQMAKICTHQLSRSNPKVNPSAVNWQKESDITWLYGPLYTSKPSMELPPTPPPEGIKSVLKKPASSLRLDKLPDNTYRPWSKACSEPGISSSSSSVRFNPDIEELEYLPESPVRESMGTGYSDYGWSLLEEDNEDEEDDILWSMVLHLIEFTTRKLSLWLSFSIFNSRLYPSSTSHYRQSPSSPSSSIKHQHHHSRSHHHPSSSSSSSSTDITLESPLQIILLFYSMTKDLVSLLITWLMFQSLLPFTWFISHPKKNRHLTTL</sequence>
<keyword evidence="1" id="KW-0175">Coiled coil</keyword>
<protein>
    <submittedName>
        <fullName evidence="4">Uncharacterized protein</fullName>
    </submittedName>
</protein>
<keyword evidence="5" id="KW-1185">Reference proteome</keyword>
<evidence type="ECO:0000256" key="2">
    <source>
        <dbReference type="SAM" id="MobiDB-lite"/>
    </source>
</evidence>
<keyword evidence="3" id="KW-0472">Membrane</keyword>
<evidence type="ECO:0000313" key="5">
    <source>
        <dbReference type="Proteomes" id="UP000193560"/>
    </source>
</evidence>
<proteinExistence type="predicted"/>
<dbReference type="OrthoDB" id="5563539at2759"/>
<feature type="compositionally biased region" description="Low complexity" evidence="2">
    <location>
        <begin position="239"/>
        <end position="251"/>
    </location>
</feature>
<evidence type="ECO:0000256" key="3">
    <source>
        <dbReference type="SAM" id="Phobius"/>
    </source>
</evidence>
<feature type="coiled-coil region" evidence="1">
    <location>
        <begin position="19"/>
        <end position="53"/>
    </location>
</feature>
<keyword evidence="3" id="KW-1133">Transmembrane helix</keyword>
<dbReference type="Proteomes" id="UP000193560">
    <property type="component" value="Unassembled WGS sequence"/>
</dbReference>
<dbReference type="AlphaFoldDB" id="A0A1X2I2L9"/>
<feature type="compositionally biased region" description="Basic residues" evidence="2">
    <location>
        <begin position="252"/>
        <end position="264"/>
    </location>
</feature>
<gene>
    <name evidence="4" type="ORF">BCR42DRAFT_455833</name>
</gene>
<keyword evidence="3" id="KW-0812">Transmembrane</keyword>
<evidence type="ECO:0000256" key="1">
    <source>
        <dbReference type="SAM" id="Coils"/>
    </source>
</evidence>
<feature type="transmembrane region" description="Helical" evidence="3">
    <location>
        <begin position="294"/>
        <end position="314"/>
    </location>
</feature>
<evidence type="ECO:0000313" key="4">
    <source>
        <dbReference type="EMBL" id="ORZ07893.1"/>
    </source>
</evidence>
<feature type="region of interest" description="Disordered" evidence="2">
    <location>
        <begin position="239"/>
        <end position="273"/>
    </location>
</feature>
<dbReference type="EMBL" id="MCGE01000033">
    <property type="protein sequence ID" value="ORZ07893.1"/>
    <property type="molecule type" value="Genomic_DNA"/>
</dbReference>
<organism evidence="4 5">
    <name type="scientific">Absidia repens</name>
    <dbReference type="NCBI Taxonomy" id="90262"/>
    <lineage>
        <taxon>Eukaryota</taxon>
        <taxon>Fungi</taxon>
        <taxon>Fungi incertae sedis</taxon>
        <taxon>Mucoromycota</taxon>
        <taxon>Mucoromycotina</taxon>
        <taxon>Mucoromycetes</taxon>
        <taxon>Mucorales</taxon>
        <taxon>Cunninghamellaceae</taxon>
        <taxon>Absidia</taxon>
    </lineage>
</organism>
<accession>A0A1X2I2L9</accession>